<dbReference type="EMBL" id="CAJOBE010001634">
    <property type="protein sequence ID" value="CAF3761162.1"/>
    <property type="molecule type" value="Genomic_DNA"/>
</dbReference>
<evidence type="ECO:0000313" key="3">
    <source>
        <dbReference type="EMBL" id="CAF3761162.1"/>
    </source>
</evidence>
<evidence type="ECO:0000256" key="2">
    <source>
        <dbReference type="SAM" id="Phobius"/>
    </source>
</evidence>
<keyword evidence="2" id="KW-1133">Transmembrane helix</keyword>
<evidence type="ECO:0000313" key="4">
    <source>
        <dbReference type="Proteomes" id="UP000663874"/>
    </source>
</evidence>
<proteinExistence type="predicted"/>
<comment type="caution">
    <text evidence="3">The sequence shown here is derived from an EMBL/GenBank/DDBJ whole genome shotgun (WGS) entry which is preliminary data.</text>
</comment>
<keyword evidence="2" id="KW-0812">Transmembrane</keyword>
<name>A0A818ZAT0_9BILA</name>
<feature type="compositionally biased region" description="Basic and acidic residues" evidence="1">
    <location>
        <begin position="341"/>
        <end position="350"/>
    </location>
</feature>
<reference evidence="3" key="1">
    <citation type="submission" date="2021-02" db="EMBL/GenBank/DDBJ databases">
        <authorList>
            <person name="Nowell W R."/>
        </authorList>
    </citation>
    <scope>NUCLEOTIDE SEQUENCE</scope>
</reference>
<organism evidence="3 4">
    <name type="scientific">Rotaria sordida</name>
    <dbReference type="NCBI Taxonomy" id="392033"/>
    <lineage>
        <taxon>Eukaryota</taxon>
        <taxon>Metazoa</taxon>
        <taxon>Spiralia</taxon>
        <taxon>Gnathifera</taxon>
        <taxon>Rotifera</taxon>
        <taxon>Eurotatoria</taxon>
        <taxon>Bdelloidea</taxon>
        <taxon>Philodinida</taxon>
        <taxon>Philodinidae</taxon>
        <taxon>Rotaria</taxon>
    </lineage>
</organism>
<dbReference type="AlphaFoldDB" id="A0A818ZAT0"/>
<feature type="transmembrane region" description="Helical" evidence="2">
    <location>
        <begin position="59"/>
        <end position="79"/>
    </location>
</feature>
<keyword evidence="2" id="KW-0472">Membrane</keyword>
<protein>
    <submittedName>
        <fullName evidence="3">Uncharacterized protein</fullName>
    </submittedName>
</protein>
<evidence type="ECO:0000256" key="1">
    <source>
        <dbReference type="SAM" id="MobiDB-lite"/>
    </source>
</evidence>
<accession>A0A818ZAT0</accession>
<sequence length="350" mass="41354">MDINCNRNKISFWRFFISEPFYIIIRTISYNFNYIFKSTKFLIVIYLRNIWTKVRRSETICYLIGFGIGVGCCIIYRFLTNFFNSTTNTKLFIKSQSDIKKSISTNNSYINEKNLINLKHEHNDDDDDDDDIHHKTIIDEMTWSEMSSSLSTTNLFQDSYHSNSFTGDSGVDCPEIPIRNHQKYKDDDDNEISLRKYDSDLGLHHDTQIVTESHVMSYISTEKGLERALEQTSRFYTDLEHIATDLGTLTKRYSQSYQSIDALDWDWNDDSQSPKRHQRKHYQQLIRSNNKNRIRRRLNININQTDYNESDNENHSFDYSTSPLRRKHSSVYFDSTDNTSDEDHVGDETL</sequence>
<dbReference type="Proteomes" id="UP000663874">
    <property type="component" value="Unassembled WGS sequence"/>
</dbReference>
<feature type="region of interest" description="Disordered" evidence="1">
    <location>
        <begin position="302"/>
        <end position="350"/>
    </location>
</feature>
<gene>
    <name evidence="3" type="ORF">FNK824_LOCUS12809</name>
</gene>